<keyword evidence="2" id="KW-1185">Reference proteome</keyword>
<evidence type="ECO:0000313" key="1">
    <source>
        <dbReference type="EMBL" id="KAH6632272.1"/>
    </source>
</evidence>
<dbReference type="Proteomes" id="UP000724584">
    <property type="component" value="Unassembled WGS sequence"/>
</dbReference>
<dbReference type="EMBL" id="JAGIZQ010000004">
    <property type="protein sequence ID" value="KAH6632272.1"/>
    <property type="molecule type" value="Genomic_DNA"/>
</dbReference>
<gene>
    <name evidence="1" type="ORF">F5144DRAFT_246735</name>
</gene>
<evidence type="ECO:0000313" key="2">
    <source>
        <dbReference type="Proteomes" id="UP000724584"/>
    </source>
</evidence>
<protein>
    <submittedName>
        <fullName evidence="1">Gar1/Naf1 RNA binding region-domain-containing protein</fullName>
    </submittedName>
</protein>
<comment type="caution">
    <text evidence="1">The sequence shown here is derived from an EMBL/GenBank/DDBJ whole genome shotgun (WGS) entry which is preliminary data.</text>
</comment>
<sequence>MAGVPFQIPGLGEAKPNEQLPVENFAPDLIAAAASIMGEDTVAQGATNGDAQWEKREQEEKQEKVATETSTATDKVVDGMELDTSDTNAVSAHPEPKGDIQMSDQEPKAVEVPVPDVDMKTGDDAPSPDVTHALEAALDGMMSHIAEPTQPTQNEDEGNTAQQQNATGAQQEGEQPEWEADSSPYESSSESSSSDSDSDDDSEDGGDYPLLGIEETARLLMAEDGDGDGDGNGKSKGSGAALRTKNEVAEAAIPKPDVNITPEMKIERLGNIEFIVETTAVIKSQTPGEVQVLDSGSVLCKEDRTVIGALAEVLGNVRSPMYTVGFSTEDEIKGLELVAGMPIYYSVQHANYVFTQPLKEAKGTDASNLHDEELPAEEMEFSDDEKEAEYKRAQKQKRRGGKAGRGGRDQSNAAGHALPPNPAAGSGLNYDEDEDGPYKPLARPVGYGQGGPPSLPTLPPKPEGGFSPPRGGRGHGHRGTHRGGRGDFRGRNQRGGGHRGGDRRHSSRGSSGGSYQQYGRDGASSPQTAFSNAPPPPQNPHLPPPPFGAKPPTPAGQWPAPHVPYVPPPVAAYSPPAQPQIPVPHHQPPAGNFNFNYQAWNQNQGQQYQYPQTTPHHQSPPPQQAAHATGYAQPFVPPQTPAWPVPGAAPQAPPAAGAYNAAYFSGYQQPQQGQPGQQGQKYWPQQPHGAYGQGPSQ</sequence>
<organism evidence="1 2">
    <name type="scientific">Chaetomium tenue</name>
    <dbReference type="NCBI Taxonomy" id="1854479"/>
    <lineage>
        <taxon>Eukaryota</taxon>
        <taxon>Fungi</taxon>
        <taxon>Dikarya</taxon>
        <taxon>Ascomycota</taxon>
        <taxon>Pezizomycotina</taxon>
        <taxon>Sordariomycetes</taxon>
        <taxon>Sordariomycetidae</taxon>
        <taxon>Sordariales</taxon>
        <taxon>Chaetomiaceae</taxon>
        <taxon>Chaetomium</taxon>
    </lineage>
</organism>
<reference evidence="1 2" key="1">
    <citation type="journal article" date="2021" name="Nat. Commun.">
        <title>Genetic determinants of endophytism in the Arabidopsis root mycobiome.</title>
        <authorList>
            <person name="Mesny F."/>
            <person name="Miyauchi S."/>
            <person name="Thiergart T."/>
            <person name="Pickel B."/>
            <person name="Atanasova L."/>
            <person name="Karlsson M."/>
            <person name="Huettel B."/>
            <person name="Barry K.W."/>
            <person name="Haridas S."/>
            <person name="Chen C."/>
            <person name="Bauer D."/>
            <person name="Andreopoulos W."/>
            <person name="Pangilinan J."/>
            <person name="LaButti K."/>
            <person name="Riley R."/>
            <person name="Lipzen A."/>
            <person name="Clum A."/>
            <person name="Drula E."/>
            <person name="Henrissat B."/>
            <person name="Kohler A."/>
            <person name="Grigoriev I.V."/>
            <person name="Martin F.M."/>
            <person name="Hacquard S."/>
        </authorList>
    </citation>
    <scope>NUCLEOTIDE SEQUENCE [LARGE SCALE GENOMIC DNA]</scope>
    <source>
        <strain evidence="1 2">MPI-SDFR-AT-0079</strain>
    </source>
</reference>
<accession>A0ACB7PDJ7</accession>
<name>A0ACB7PDJ7_9PEZI</name>
<proteinExistence type="predicted"/>